<sequence length="199" mass="22325">MLSRTKVENILSLGLNGMNICLYLLVIASTIVKCLNANFSQIVMGIYGIIIAALLVVNEFHQSNISIDYFPFICLYRGRGMVLIFFGCLVLDVAVVNIIAGTLNLAFGFLYIIMSYIPSYPPLRPIGINWQNWKDFSAEGLDLMGPKHMEIESNVAMRLKSPPPFSQHIYPYETDIGDIRTSHLHKEHRATVHPAGHSK</sequence>
<dbReference type="VEuPathDB" id="FungiDB:PHYBLDRAFT_68959"/>
<keyword evidence="4 5" id="KW-0472">Membrane</keyword>
<name>A0A162TMR7_PHYB8</name>
<feature type="transmembrane region" description="Helical" evidence="5">
    <location>
        <begin position="38"/>
        <end position="57"/>
    </location>
</feature>
<dbReference type="PANTHER" id="PTHR28128:SF1">
    <property type="entry name" value="GOLGI APPARATUS MEMBRANE PROTEIN TVP15"/>
    <property type="match status" value="1"/>
</dbReference>
<dbReference type="GO" id="GO:0016020">
    <property type="term" value="C:membrane"/>
    <property type="evidence" value="ECO:0007669"/>
    <property type="project" value="UniProtKB-SubCell"/>
</dbReference>
<proteinExistence type="predicted"/>
<evidence type="ECO:0000256" key="2">
    <source>
        <dbReference type="ARBA" id="ARBA00022692"/>
    </source>
</evidence>
<dbReference type="Proteomes" id="UP000077315">
    <property type="component" value="Unassembled WGS sequence"/>
</dbReference>
<dbReference type="InParanoid" id="A0A162TMR7"/>
<dbReference type="PANTHER" id="PTHR28128">
    <property type="entry name" value="GOLGI APPARATUS MEMBRANE PROTEIN TVP15"/>
    <property type="match status" value="1"/>
</dbReference>
<dbReference type="AlphaFoldDB" id="A0A162TMR7"/>
<organism evidence="6 7">
    <name type="scientific">Phycomyces blakesleeanus (strain ATCC 8743b / DSM 1359 / FGSC 10004 / NBRC 33097 / NRRL 1555)</name>
    <dbReference type="NCBI Taxonomy" id="763407"/>
    <lineage>
        <taxon>Eukaryota</taxon>
        <taxon>Fungi</taxon>
        <taxon>Fungi incertae sedis</taxon>
        <taxon>Mucoromycota</taxon>
        <taxon>Mucoromycotina</taxon>
        <taxon>Mucoromycetes</taxon>
        <taxon>Mucorales</taxon>
        <taxon>Phycomycetaceae</taxon>
        <taxon>Phycomyces</taxon>
    </lineage>
</organism>
<evidence type="ECO:0000256" key="3">
    <source>
        <dbReference type="ARBA" id="ARBA00022989"/>
    </source>
</evidence>
<reference evidence="7" key="1">
    <citation type="submission" date="2015-06" db="EMBL/GenBank/DDBJ databases">
        <title>Expansion of signal transduction pathways in fungi by whole-genome duplication.</title>
        <authorList>
            <consortium name="DOE Joint Genome Institute"/>
            <person name="Corrochano L.M."/>
            <person name="Kuo A."/>
            <person name="Marcet-Houben M."/>
            <person name="Polaino S."/>
            <person name="Salamov A."/>
            <person name="Villalobos J.M."/>
            <person name="Alvarez M.I."/>
            <person name="Avalos J."/>
            <person name="Benito E.P."/>
            <person name="Benoit I."/>
            <person name="Burger G."/>
            <person name="Camino L.P."/>
            <person name="Canovas D."/>
            <person name="Cerda-Olmedo E."/>
            <person name="Cheng J.-F."/>
            <person name="Dominguez A."/>
            <person name="Elias M."/>
            <person name="Eslava A.P."/>
            <person name="Glaser F."/>
            <person name="Grimwood J."/>
            <person name="Gutierrez G."/>
            <person name="Heitman J."/>
            <person name="Henrissat B."/>
            <person name="Iturriaga E.A."/>
            <person name="Lang B.F."/>
            <person name="Lavin J.L."/>
            <person name="Lee S."/>
            <person name="Li W."/>
            <person name="Lindquist E."/>
            <person name="Lopez-Garcia S."/>
            <person name="Luque E.M."/>
            <person name="Marcos A.T."/>
            <person name="Martin J."/>
            <person name="McCluskey K."/>
            <person name="Medina H.R."/>
            <person name="Miralles-Duran A."/>
            <person name="Miyazaki A."/>
            <person name="Munoz-Torres E."/>
            <person name="Oguiza J.A."/>
            <person name="Ohm R."/>
            <person name="Olmedo M."/>
            <person name="Orejas M."/>
            <person name="Ortiz-Castellanos L."/>
            <person name="Pisabarro A.G."/>
            <person name="Rodriguez-Romero J."/>
            <person name="Ruiz-Herrera J."/>
            <person name="Ruiz-Vazquez R."/>
            <person name="Sanz C."/>
            <person name="Schackwitz W."/>
            <person name="Schmutz J."/>
            <person name="Shahriari M."/>
            <person name="Shelest E."/>
            <person name="Silva-Franco F."/>
            <person name="Soanes D."/>
            <person name="Syed K."/>
            <person name="Tagua V.G."/>
            <person name="Talbot N.J."/>
            <person name="Thon M."/>
            <person name="De vries R.P."/>
            <person name="Wiebenga A."/>
            <person name="Yadav J.S."/>
            <person name="Braun E.L."/>
            <person name="Baker S."/>
            <person name="Garre V."/>
            <person name="Horwitz B."/>
            <person name="Torres-Martinez S."/>
            <person name="Idnurm A."/>
            <person name="Herrera-Estrella A."/>
            <person name="Gabaldon T."/>
            <person name="Grigoriev I.V."/>
        </authorList>
    </citation>
    <scope>NUCLEOTIDE SEQUENCE [LARGE SCALE GENOMIC DNA]</scope>
    <source>
        <strain evidence="7">NRRL 1555(-)</strain>
    </source>
</reference>
<protein>
    <recommendedName>
        <fullName evidence="8">COPI associated protein</fullName>
    </recommendedName>
</protein>
<evidence type="ECO:0000256" key="1">
    <source>
        <dbReference type="ARBA" id="ARBA00004141"/>
    </source>
</evidence>
<feature type="transmembrane region" description="Helical" evidence="5">
    <location>
        <begin position="93"/>
        <end position="114"/>
    </location>
</feature>
<dbReference type="EMBL" id="KV440995">
    <property type="protein sequence ID" value="OAD68403.1"/>
    <property type="molecule type" value="Genomic_DNA"/>
</dbReference>
<dbReference type="GeneID" id="29002940"/>
<feature type="transmembrane region" description="Helical" evidence="5">
    <location>
        <begin position="12"/>
        <end position="32"/>
    </location>
</feature>
<dbReference type="InterPro" id="IPR013714">
    <property type="entry name" value="Golgi_TVP15"/>
</dbReference>
<evidence type="ECO:0008006" key="8">
    <source>
        <dbReference type="Google" id="ProtNLM"/>
    </source>
</evidence>
<dbReference type="OrthoDB" id="423534at2759"/>
<accession>A0A162TMR7</accession>
<gene>
    <name evidence="6" type="ORF">PHYBLDRAFT_68959</name>
</gene>
<keyword evidence="7" id="KW-1185">Reference proteome</keyword>
<evidence type="ECO:0000313" key="6">
    <source>
        <dbReference type="EMBL" id="OAD68403.1"/>
    </source>
</evidence>
<dbReference type="RefSeq" id="XP_018286443.1">
    <property type="nucleotide sequence ID" value="XM_018442034.1"/>
</dbReference>
<dbReference type="STRING" id="763407.A0A162TMR7"/>
<evidence type="ECO:0000256" key="4">
    <source>
        <dbReference type="ARBA" id="ARBA00023136"/>
    </source>
</evidence>
<keyword evidence="3 5" id="KW-1133">Transmembrane helix</keyword>
<evidence type="ECO:0000256" key="5">
    <source>
        <dbReference type="SAM" id="Phobius"/>
    </source>
</evidence>
<evidence type="ECO:0000313" key="7">
    <source>
        <dbReference type="Proteomes" id="UP000077315"/>
    </source>
</evidence>
<keyword evidence="2 5" id="KW-0812">Transmembrane</keyword>
<dbReference type="Pfam" id="PF08507">
    <property type="entry name" value="COPI_assoc"/>
    <property type="match status" value="1"/>
</dbReference>
<comment type="subcellular location">
    <subcellularLocation>
        <location evidence="1">Membrane</location>
        <topology evidence="1">Multi-pass membrane protein</topology>
    </subcellularLocation>
</comment>